<comment type="caution">
    <text evidence="1">The sequence shown here is derived from an EMBL/GenBank/DDBJ whole genome shotgun (WGS) entry which is preliminary data.</text>
</comment>
<reference evidence="1 2" key="1">
    <citation type="submission" date="2020-08" db="EMBL/GenBank/DDBJ databases">
        <title>Functional genomics of gut bacteria from endangered species of beetles.</title>
        <authorList>
            <person name="Carlos-Shanley C."/>
        </authorList>
    </citation>
    <scope>NUCLEOTIDE SEQUENCE [LARGE SCALE GENOMIC DNA]</scope>
    <source>
        <strain evidence="1 2">S00068</strain>
    </source>
</reference>
<protein>
    <submittedName>
        <fullName evidence="1">Exonuclease III</fullName>
    </submittedName>
</protein>
<dbReference type="InterPro" id="IPR036691">
    <property type="entry name" value="Endo/exonu/phosph_ase_sf"/>
</dbReference>
<organism evidence="1 2">
    <name type="scientific">Chryseobacterium sediminis</name>
    <dbReference type="NCBI Taxonomy" id="1679494"/>
    <lineage>
        <taxon>Bacteria</taxon>
        <taxon>Pseudomonadati</taxon>
        <taxon>Bacteroidota</taxon>
        <taxon>Flavobacteriia</taxon>
        <taxon>Flavobacteriales</taxon>
        <taxon>Weeksellaceae</taxon>
        <taxon>Chryseobacterium group</taxon>
        <taxon>Chryseobacterium</taxon>
    </lineage>
</organism>
<keyword evidence="2" id="KW-1185">Reference proteome</keyword>
<keyword evidence="1" id="KW-0269">Exonuclease</keyword>
<dbReference type="SUPFAM" id="SSF56219">
    <property type="entry name" value="DNase I-like"/>
    <property type="match status" value="1"/>
</dbReference>
<evidence type="ECO:0000313" key="2">
    <source>
        <dbReference type="Proteomes" id="UP000587367"/>
    </source>
</evidence>
<keyword evidence="1" id="KW-0540">Nuclease</keyword>
<sequence>MSPYLQNRLKSGGVDSHVRGWEKSSDHAPVWIELTDEL</sequence>
<dbReference type="GO" id="GO:0004527">
    <property type="term" value="F:exonuclease activity"/>
    <property type="evidence" value="ECO:0007669"/>
    <property type="project" value="UniProtKB-KW"/>
</dbReference>
<evidence type="ECO:0000313" key="1">
    <source>
        <dbReference type="EMBL" id="MBB6330335.1"/>
    </source>
</evidence>
<name>A0ABR6PX89_9FLAO</name>
<dbReference type="Proteomes" id="UP000587367">
    <property type="component" value="Unassembled WGS sequence"/>
</dbReference>
<gene>
    <name evidence="1" type="ORF">HNP24_001285</name>
</gene>
<accession>A0ABR6PX89</accession>
<proteinExistence type="predicted"/>
<keyword evidence="1" id="KW-0378">Hydrolase</keyword>
<dbReference type="EMBL" id="JACHKS010000001">
    <property type="protein sequence ID" value="MBB6330335.1"/>
    <property type="molecule type" value="Genomic_DNA"/>
</dbReference>